<dbReference type="GO" id="GO:0042802">
    <property type="term" value="F:identical protein binding"/>
    <property type="evidence" value="ECO:0007669"/>
    <property type="project" value="UniProtKB-ARBA"/>
</dbReference>
<dbReference type="Gene3D" id="1.10.1520.10">
    <property type="entry name" value="Ribonuclease III domain"/>
    <property type="match status" value="1"/>
</dbReference>
<dbReference type="SMART" id="SM00535">
    <property type="entry name" value="RIBOc"/>
    <property type="match status" value="1"/>
</dbReference>
<dbReference type="CDD" id="cd10845">
    <property type="entry name" value="DSRM_RNAse_III_family"/>
    <property type="match status" value="1"/>
</dbReference>
<feature type="domain" description="RNase III" evidence="17">
    <location>
        <begin position="5"/>
        <end position="127"/>
    </location>
</feature>
<keyword evidence="6 15" id="KW-0698">rRNA processing</keyword>
<dbReference type="GO" id="GO:0008033">
    <property type="term" value="P:tRNA processing"/>
    <property type="evidence" value="ECO:0007669"/>
    <property type="project" value="UniProtKB-KW"/>
</dbReference>
<evidence type="ECO:0000259" key="17">
    <source>
        <dbReference type="PROSITE" id="PS50142"/>
    </source>
</evidence>
<dbReference type="CDD" id="cd00593">
    <property type="entry name" value="RIBOc"/>
    <property type="match status" value="1"/>
</dbReference>
<gene>
    <name evidence="15" type="primary">rnc</name>
    <name evidence="18" type="ORF">FHR95_000959</name>
</gene>
<dbReference type="PROSITE" id="PS50142">
    <property type="entry name" value="RNASE_3_2"/>
    <property type="match status" value="1"/>
</dbReference>
<evidence type="ECO:0000256" key="6">
    <source>
        <dbReference type="ARBA" id="ARBA00022552"/>
    </source>
</evidence>
<sequence>MSNSLNAFSRRLGHTFADPGLLELAMTHRSYGGQNNERLEFLGDSIVNFIIAEALFQRFPQAREGQLSRLRARLVKGQTLAELAREMAFGECLRLGSGEMKSGGHRRESILADAVEAVLGAIYLDAGMEVARARVLSWYADRLEAISLDDTQKDPKTRLQEFLQSRQVPLPRYEVTSVEGEAHAQTFTVECHVEVLEGHTLGVGTSRRHAEQQAAARALSRLEPVKSKSTGSRP</sequence>
<dbReference type="Proteomes" id="UP000563050">
    <property type="component" value="Unassembled WGS sequence"/>
</dbReference>
<feature type="binding site" evidence="15">
    <location>
        <position position="116"/>
    </location>
    <ligand>
        <name>Mg(2+)</name>
        <dbReference type="ChEBI" id="CHEBI:18420"/>
    </ligand>
</feature>
<dbReference type="InterPro" id="IPR036389">
    <property type="entry name" value="RNase_III_sf"/>
</dbReference>
<dbReference type="GO" id="GO:0003725">
    <property type="term" value="F:double-stranded RNA binding"/>
    <property type="evidence" value="ECO:0007669"/>
    <property type="project" value="TreeGrafter"/>
</dbReference>
<keyword evidence="8 15" id="KW-0819">tRNA processing</keyword>
<dbReference type="Pfam" id="PF00035">
    <property type="entry name" value="dsrm"/>
    <property type="match status" value="1"/>
</dbReference>
<evidence type="ECO:0000313" key="18">
    <source>
        <dbReference type="EMBL" id="MBB3183418.1"/>
    </source>
</evidence>
<dbReference type="Gene3D" id="3.30.160.20">
    <property type="match status" value="1"/>
</dbReference>
<organism evidence="18 19">
    <name type="scientific">Halomonas fontilapidosi</name>
    <dbReference type="NCBI Taxonomy" id="616675"/>
    <lineage>
        <taxon>Bacteria</taxon>
        <taxon>Pseudomonadati</taxon>
        <taxon>Pseudomonadota</taxon>
        <taxon>Gammaproteobacteria</taxon>
        <taxon>Oceanospirillales</taxon>
        <taxon>Halomonadaceae</taxon>
        <taxon>Halomonas</taxon>
    </lineage>
</organism>
<comment type="cofactor">
    <cofactor evidence="15">
        <name>Mg(2+)</name>
        <dbReference type="ChEBI" id="CHEBI:18420"/>
    </cofactor>
</comment>
<keyword evidence="15" id="KW-0699">rRNA-binding</keyword>
<accession>A0A7W5DJM4</accession>
<keyword evidence="13 15" id="KW-0460">Magnesium</keyword>
<dbReference type="PROSITE" id="PS00517">
    <property type="entry name" value="RNASE_3_1"/>
    <property type="match status" value="1"/>
</dbReference>
<evidence type="ECO:0000256" key="7">
    <source>
        <dbReference type="ARBA" id="ARBA00022664"/>
    </source>
</evidence>
<comment type="subunit">
    <text evidence="4 15">Homodimer.</text>
</comment>
<dbReference type="GO" id="GO:0046872">
    <property type="term" value="F:metal ion binding"/>
    <property type="evidence" value="ECO:0007669"/>
    <property type="project" value="UniProtKB-KW"/>
</dbReference>
<dbReference type="GO" id="GO:0006364">
    <property type="term" value="P:rRNA processing"/>
    <property type="evidence" value="ECO:0007669"/>
    <property type="project" value="UniProtKB-UniRule"/>
</dbReference>
<evidence type="ECO:0000256" key="1">
    <source>
        <dbReference type="ARBA" id="ARBA00000109"/>
    </source>
</evidence>
<comment type="caution">
    <text evidence="18">The sequence shown here is derived from an EMBL/GenBank/DDBJ whole genome shotgun (WGS) entry which is preliminary data.</text>
</comment>
<evidence type="ECO:0000256" key="4">
    <source>
        <dbReference type="ARBA" id="ARBA00011738"/>
    </source>
</evidence>
<dbReference type="AlphaFoldDB" id="A0A7W5DJM4"/>
<dbReference type="GO" id="GO:0010468">
    <property type="term" value="P:regulation of gene expression"/>
    <property type="evidence" value="ECO:0007669"/>
    <property type="project" value="TreeGrafter"/>
</dbReference>
<comment type="similarity">
    <text evidence="3">Belongs to the ribonuclease III family.</text>
</comment>
<evidence type="ECO:0000256" key="13">
    <source>
        <dbReference type="ARBA" id="ARBA00022842"/>
    </source>
</evidence>
<keyword evidence="5 15" id="KW-0963">Cytoplasm</keyword>
<keyword evidence="7 15" id="KW-0507">mRNA processing</keyword>
<evidence type="ECO:0000313" key="19">
    <source>
        <dbReference type="Proteomes" id="UP000563050"/>
    </source>
</evidence>
<feature type="domain" description="DRBM" evidence="16">
    <location>
        <begin position="154"/>
        <end position="224"/>
    </location>
</feature>
<dbReference type="FunFam" id="3.30.160.20:FF:000003">
    <property type="entry name" value="Ribonuclease 3"/>
    <property type="match status" value="1"/>
</dbReference>
<dbReference type="RefSeq" id="WP_040187431.1">
    <property type="nucleotide sequence ID" value="NZ_JACHXQ010000002.1"/>
</dbReference>
<dbReference type="SUPFAM" id="SSF69065">
    <property type="entry name" value="RNase III domain-like"/>
    <property type="match status" value="1"/>
</dbReference>
<keyword evidence="11 15" id="KW-0255">Endonuclease</keyword>
<dbReference type="GO" id="GO:0006397">
    <property type="term" value="P:mRNA processing"/>
    <property type="evidence" value="ECO:0007669"/>
    <property type="project" value="UniProtKB-UniRule"/>
</dbReference>
<dbReference type="EC" id="3.1.26.3" evidence="15"/>
<dbReference type="InterPro" id="IPR011907">
    <property type="entry name" value="RNase_III"/>
</dbReference>
<dbReference type="GO" id="GO:0005737">
    <property type="term" value="C:cytoplasm"/>
    <property type="evidence" value="ECO:0007669"/>
    <property type="project" value="UniProtKB-SubCell"/>
</dbReference>
<feature type="active site" evidence="15">
    <location>
        <position position="44"/>
    </location>
</feature>
<dbReference type="NCBIfam" id="TIGR02191">
    <property type="entry name" value="RNaseIII"/>
    <property type="match status" value="1"/>
</dbReference>
<keyword evidence="9 15" id="KW-0540">Nuclease</keyword>
<evidence type="ECO:0000256" key="8">
    <source>
        <dbReference type="ARBA" id="ARBA00022694"/>
    </source>
</evidence>
<dbReference type="InterPro" id="IPR000999">
    <property type="entry name" value="RNase_III_dom"/>
</dbReference>
<dbReference type="FunFam" id="1.10.1520.10:FF:000001">
    <property type="entry name" value="Ribonuclease 3"/>
    <property type="match status" value="1"/>
</dbReference>
<keyword evidence="10 15" id="KW-0479">Metal-binding</keyword>
<dbReference type="GO" id="GO:0019843">
    <property type="term" value="F:rRNA binding"/>
    <property type="evidence" value="ECO:0007669"/>
    <property type="project" value="UniProtKB-KW"/>
</dbReference>
<evidence type="ECO:0000256" key="9">
    <source>
        <dbReference type="ARBA" id="ARBA00022722"/>
    </source>
</evidence>
<evidence type="ECO:0000256" key="2">
    <source>
        <dbReference type="ARBA" id="ARBA00004496"/>
    </source>
</evidence>
<comment type="function">
    <text evidence="15">Digests double-stranded RNA. Involved in the processing of primary rRNA transcript to yield the immediate precursors to the large and small rRNAs (23S and 16S). Processes some mRNAs, and tRNAs when they are encoded in the rRNA operon. Processes pre-crRNA and tracrRNA of type II CRISPR loci if present in the organism.</text>
</comment>
<keyword evidence="14 15" id="KW-0694">RNA-binding</keyword>
<dbReference type="PANTHER" id="PTHR11207:SF0">
    <property type="entry name" value="RIBONUCLEASE 3"/>
    <property type="match status" value="1"/>
</dbReference>
<evidence type="ECO:0000256" key="12">
    <source>
        <dbReference type="ARBA" id="ARBA00022801"/>
    </source>
</evidence>
<dbReference type="EMBL" id="JACHXQ010000002">
    <property type="protein sequence ID" value="MBB3183418.1"/>
    <property type="molecule type" value="Genomic_DNA"/>
</dbReference>
<evidence type="ECO:0000259" key="16">
    <source>
        <dbReference type="PROSITE" id="PS50137"/>
    </source>
</evidence>
<dbReference type="InterPro" id="IPR014720">
    <property type="entry name" value="dsRBD_dom"/>
</dbReference>
<feature type="binding site" evidence="15">
    <location>
        <position position="113"/>
    </location>
    <ligand>
        <name>Mg(2+)</name>
        <dbReference type="ChEBI" id="CHEBI:18420"/>
    </ligand>
</feature>
<dbReference type="Pfam" id="PF14622">
    <property type="entry name" value="Ribonucleas_3_3"/>
    <property type="match status" value="1"/>
</dbReference>
<dbReference type="PANTHER" id="PTHR11207">
    <property type="entry name" value="RIBONUCLEASE III"/>
    <property type="match status" value="1"/>
</dbReference>
<dbReference type="SUPFAM" id="SSF54768">
    <property type="entry name" value="dsRNA-binding domain-like"/>
    <property type="match status" value="1"/>
</dbReference>
<evidence type="ECO:0000256" key="11">
    <source>
        <dbReference type="ARBA" id="ARBA00022759"/>
    </source>
</evidence>
<proteinExistence type="inferred from homology"/>
<dbReference type="SMART" id="SM00358">
    <property type="entry name" value="DSRM"/>
    <property type="match status" value="1"/>
</dbReference>
<comment type="catalytic activity">
    <reaction evidence="1 15">
        <text>Endonucleolytic cleavage to 5'-phosphomonoester.</text>
        <dbReference type="EC" id="3.1.26.3"/>
    </reaction>
</comment>
<keyword evidence="19" id="KW-1185">Reference proteome</keyword>
<evidence type="ECO:0000256" key="10">
    <source>
        <dbReference type="ARBA" id="ARBA00022723"/>
    </source>
</evidence>
<name>A0A7W5DJM4_9GAMM</name>
<dbReference type="HAMAP" id="MF_00104">
    <property type="entry name" value="RNase_III"/>
    <property type="match status" value="1"/>
</dbReference>
<evidence type="ECO:0000256" key="3">
    <source>
        <dbReference type="ARBA" id="ARBA00010183"/>
    </source>
</evidence>
<evidence type="ECO:0000256" key="15">
    <source>
        <dbReference type="HAMAP-Rule" id="MF_00104"/>
    </source>
</evidence>
<evidence type="ECO:0000256" key="14">
    <source>
        <dbReference type="ARBA" id="ARBA00022884"/>
    </source>
</evidence>
<feature type="binding site" evidence="15">
    <location>
        <position position="40"/>
    </location>
    <ligand>
        <name>Mg(2+)</name>
        <dbReference type="ChEBI" id="CHEBI:18420"/>
    </ligand>
</feature>
<protein>
    <recommendedName>
        <fullName evidence="15">Ribonuclease 3</fullName>
        <ecNumber evidence="15">3.1.26.3</ecNumber>
    </recommendedName>
    <alternativeName>
        <fullName evidence="15">Ribonuclease III</fullName>
        <shortName evidence="15">RNase III</shortName>
    </alternativeName>
</protein>
<reference evidence="18 19" key="1">
    <citation type="submission" date="2020-08" db="EMBL/GenBank/DDBJ databases">
        <title>Genomic Encyclopedia of Type Strains, Phase III (KMG-III): the genomes of soil and plant-associated and newly described type strains.</title>
        <authorList>
            <person name="Whitman W."/>
        </authorList>
    </citation>
    <scope>NUCLEOTIDE SEQUENCE [LARGE SCALE GENOMIC DNA]</scope>
    <source>
        <strain evidence="18 19">CECT 7341</strain>
    </source>
</reference>
<dbReference type="GO" id="GO:0004525">
    <property type="term" value="F:ribonuclease III activity"/>
    <property type="evidence" value="ECO:0007669"/>
    <property type="project" value="UniProtKB-UniRule"/>
</dbReference>
<feature type="active site" evidence="15">
    <location>
        <position position="116"/>
    </location>
</feature>
<evidence type="ECO:0000256" key="5">
    <source>
        <dbReference type="ARBA" id="ARBA00022490"/>
    </source>
</evidence>
<keyword evidence="12 15" id="KW-0378">Hydrolase</keyword>
<dbReference type="PROSITE" id="PS50137">
    <property type="entry name" value="DS_RBD"/>
    <property type="match status" value="1"/>
</dbReference>
<comment type="subcellular location">
    <subcellularLocation>
        <location evidence="2 15">Cytoplasm</location>
    </subcellularLocation>
</comment>